<proteinExistence type="inferred from homology"/>
<reference evidence="2 3" key="1">
    <citation type="submission" date="2016-07" db="EMBL/GenBank/DDBJ databases">
        <title>Draft genome sequence of Prauserella sp. YIM 121212, isolated from alkaline soil.</title>
        <authorList>
            <person name="Ruckert C."/>
            <person name="Albersmeier A."/>
            <person name="Jiang C.-L."/>
            <person name="Jiang Y."/>
            <person name="Kalinowski J."/>
            <person name="Schneider O."/>
            <person name="Winkler A."/>
            <person name="Zotchev S.B."/>
        </authorList>
    </citation>
    <scope>NUCLEOTIDE SEQUENCE [LARGE SCALE GENOMIC DNA]</scope>
    <source>
        <strain evidence="2 3">YIM 121212</strain>
    </source>
</reference>
<dbReference type="Proteomes" id="UP000247892">
    <property type="component" value="Unassembled WGS sequence"/>
</dbReference>
<dbReference type="InterPro" id="IPR029045">
    <property type="entry name" value="ClpP/crotonase-like_dom_sf"/>
</dbReference>
<dbReference type="Pfam" id="PF00378">
    <property type="entry name" value="ECH_1"/>
    <property type="match status" value="1"/>
</dbReference>
<comment type="similarity">
    <text evidence="1">Belongs to the enoyl-CoA hydratase/isomerase family.</text>
</comment>
<dbReference type="InterPro" id="IPR014748">
    <property type="entry name" value="Enoyl-CoA_hydra_C"/>
</dbReference>
<protein>
    <submittedName>
        <fullName evidence="2">Enoyl-CoA hydratase</fullName>
    </submittedName>
</protein>
<dbReference type="PANTHER" id="PTHR43459">
    <property type="entry name" value="ENOYL-COA HYDRATASE"/>
    <property type="match status" value="1"/>
</dbReference>
<evidence type="ECO:0000313" key="2">
    <source>
        <dbReference type="EMBL" id="PXY37344.1"/>
    </source>
</evidence>
<evidence type="ECO:0000313" key="3">
    <source>
        <dbReference type="Proteomes" id="UP000247892"/>
    </source>
</evidence>
<comment type="caution">
    <text evidence="2">The sequence shown here is derived from an EMBL/GenBank/DDBJ whole genome shotgun (WGS) entry which is preliminary data.</text>
</comment>
<evidence type="ECO:0000256" key="1">
    <source>
        <dbReference type="ARBA" id="ARBA00005254"/>
    </source>
</evidence>
<dbReference type="InterPro" id="IPR001753">
    <property type="entry name" value="Enoyl-CoA_hydra/iso"/>
</dbReference>
<accession>A0A318LRK4</accession>
<dbReference type="CDD" id="cd06558">
    <property type="entry name" value="crotonase-like"/>
    <property type="match status" value="1"/>
</dbReference>
<dbReference type="PANTHER" id="PTHR43459:SF1">
    <property type="entry name" value="EG:BACN32G11.4 PROTEIN"/>
    <property type="match status" value="1"/>
</dbReference>
<dbReference type="GO" id="GO:0003824">
    <property type="term" value="F:catalytic activity"/>
    <property type="evidence" value="ECO:0007669"/>
    <property type="project" value="UniProtKB-ARBA"/>
</dbReference>
<sequence>MTTEDVLLRSDSGRVRTLILNRPKAYNSLTVELKERLLAELRDASADQEVRAIVLTGAGKAFCAGQDLKQHIGLLQAGDDAPLRTVTQHYNPIVRAIVEAPKPVIAAVNGPAAGAGAAFAYAADLRIAAASANFLMAFASVGLGPDSGASWTLQRLVGYGRAAELMLLARPVDSAEALRIGLVGEVVADEDLAARAQELAAKLAGGPTAAYARIKGTLTAAAESTLEEALAEEDAAQTALGATADHREAVDAFVNKRKPDFTGA</sequence>
<keyword evidence="3" id="KW-1185">Reference proteome</keyword>
<name>A0A318LRK4_9PSEU</name>
<dbReference type="RefSeq" id="WP_110335137.1">
    <property type="nucleotide sequence ID" value="NZ_JBHVKT010000066.1"/>
</dbReference>
<dbReference type="Gene3D" id="3.90.226.10">
    <property type="entry name" value="2-enoyl-CoA Hydratase, Chain A, domain 1"/>
    <property type="match status" value="1"/>
</dbReference>
<gene>
    <name evidence="2" type="ORF">BA062_06310</name>
</gene>
<dbReference type="AlphaFoldDB" id="A0A318LRK4"/>
<dbReference type="OrthoDB" id="9777711at2"/>
<organism evidence="2 3">
    <name type="scientific">Prauserella flavalba</name>
    <dbReference type="NCBI Taxonomy" id="1477506"/>
    <lineage>
        <taxon>Bacteria</taxon>
        <taxon>Bacillati</taxon>
        <taxon>Actinomycetota</taxon>
        <taxon>Actinomycetes</taxon>
        <taxon>Pseudonocardiales</taxon>
        <taxon>Pseudonocardiaceae</taxon>
        <taxon>Prauserella</taxon>
    </lineage>
</organism>
<dbReference type="EMBL" id="MASU01000003">
    <property type="protein sequence ID" value="PXY37344.1"/>
    <property type="molecule type" value="Genomic_DNA"/>
</dbReference>
<dbReference type="Gene3D" id="1.10.12.10">
    <property type="entry name" value="Lyase 2-enoyl-coa Hydratase, Chain A, domain 2"/>
    <property type="match status" value="1"/>
</dbReference>
<dbReference type="SUPFAM" id="SSF52096">
    <property type="entry name" value="ClpP/crotonase"/>
    <property type="match status" value="1"/>
</dbReference>